<comment type="pathway">
    <text evidence="2">Lipid metabolism; fatty acid beta-oxidation.</text>
</comment>
<dbReference type="GO" id="GO:0018812">
    <property type="term" value="F:3-hydroxyacyl-CoA dehydratase activity"/>
    <property type="evidence" value="ECO:0007669"/>
    <property type="project" value="UniProtKB-EC"/>
</dbReference>
<keyword evidence="11" id="KW-0443">Lipid metabolism</keyword>
<evidence type="ECO:0000256" key="18">
    <source>
        <dbReference type="ARBA" id="ARBA00052025"/>
    </source>
</evidence>
<gene>
    <name evidence="24" type="ORF">BP5553_03169</name>
</gene>
<protein>
    <recommendedName>
        <fullName evidence="20">Peroxisomal hydratase-dehydrogenase-epimerase</fullName>
        <ecNumber evidence="5">1.1.1.n12</ecNumber>
        <ecNumber evidence="6">4.2.1.119</ecNumber>
    </recommendedName>
    <alternativeName>
        <fullName evidence="21">Multifunctional beta-oxidation protein</fullName>
    </alternativeName>
</protein>
<dbReference type="Proteomes" id="UP000254866">
    <property type="component" value="Unassembled WGS sequence"/>
</dbReference>
<dbReference type="InterPro" id="IPR020904">
    <property type="entry name" value="Sc_DH/Rdtase_CS"/>
</dbReference>
<evidence type="ECO:0000256" key="9">
    <source>
        <dbReference type="ARBA" id="ARBA00022857"/>
    </source>
</evidence>
<dbReference type="InterPro" id="IPR051687">
    <property type="entry name" value="Peroxisomal_Beta-Oxidation"/>
</dbReference>
<dbReference type="EC" id="1.1.1.n12" evidence="5"/>
<feature type="region of interest" description="Disordered" evidence="22">
    <location>
        <begin position="908"/>
        <end position="945"/>
    </location>
</feature>
<evidence type="ECO:0000256" key="3">
    <source>
        <dbReference type="ARBA" id="ARBA00006484"/>
    </source>
</evidence>
<evidence type="ECO:0000256" key="6">
    <source>
        <dbReference type="ARBA" id="ARBA00013156"/>
    </source>
</evidence>
<dbReference type="Gene3D" id="3.40.50.720">
    <property type="entry name" value="NAD(P)-binding Rossmann-like Domain"/>
    <property type="match status" value="2"/>
</dbReference>
<keyword evidence="9" id="KW-0521">NADP</keyword>
<keyword evidence="14" id="KW-0456">Lyase</keyword>
<dbReference type="InterPro" id="IPR036291">
    <property type="entry name" value="NAD(P)-bd_dom_sf"/>
</dbReference>
<dbReference type="Pfam" id="PF22622">
    <property type="entry name" value="MFE-2_hydrat-2_N"/>
    <property type="match status" value="1"/>
</dbReference>
<dbReference type="Pfam" id="PF01575">
    <property type="entry name" value="MaoC_dehydratas"/>
    <property type="match status" value="1"/>
</dbReference>
<evidence type="ECO:0000256" key="16">
    <source>
        <dbReference type="ARBA" id="ARBA00023268"/>
    </source>
</evidence>
<dbReference type="PROSITE" id="PS00061">
    <property type="entry name" value="ADH_SHORT"/>
    <property type="match status" value="1"/>
</dbReference>
<dbReference type="EMBL" id="NPIC01000002">
    <property type="protein sequence ID" value="RDL38829.1"/>
    <property type="molecule type" value="Genomic_DNA"/>
</dbReference>
<evidence type="ECO:0000256" key="13">
    <source>
        <dbReference type="ARBA" id="ARBA00023235"/>
    </source>
</evidence>
<dbReference type="STRING" id="2656787.A0A370TTG7"/>
<evidence type="ECO:0000256" key="20">
    <source>
        <dbReference type="ARBA" id="ARBA00073871"/>
    </source>
</evidence>
<evidence type="ECO:0000256" key="15">
    <source>
        <dbReference type="ARBA" id="ARBA00023242"/>
    </source>
</evidence>
<evidence type="ECO:0000256" key="10">
    <source>
        <dbReference type="ARBA" id="ARBA00023002"/>
    </source>
</evidence>
<evidence type="ECO:0000256" key="21">
    <source>
        <dbReference type="ARBA" id="ARBA00081853"/>
    </source>
</evidence>
<dbReference type="GO" id="GO:0016853">
    <property type="term" value="F:isomerase activity"/>
    <property type="evidence" value="ECO:0007669"/>
    <property type="project" value="UniProtKB-KW"/>
</dbReference>
<dbReference type="InterPro" id="IPR001138">
    <property type="entry name" value="Zn2Cys6_DnaBD"/>
</dbReference>
<keyword evidence="15" id="KW-0539">Nucleus</keyword>
<dbReference type="GO" id="GO:0005777">
    <property type="term" value="C:peroxisome"/>
    <property type="evidence" value="ECO:0007669"/>
    <property type="project" value="UniProtKB-SubCell"/>
</dbReference>
<dbReference type="PRINTS" id="PR00080">
    <property type="entry name" value="SDRFAMILY"/>
</dbReference>
<keyword evidence="8" id="KW-0276">Fatty acid metabolism</keyword>
<evidence type="ECO:0000256" key="2">
    <source>
        <dbReference type="ARBA" id="ARBA00005005"/>
    </source>
</evidence>
<dbReference type="InterPro" id="IPR054357">
    <property type="entry name" value="MFE-2_N"/>
</dbReference>
<dbReference type="Pfam" id="PF00106">
    <property type="entry name" value="adh_short"/>
    <property type="match status" value="2"/>
</dbReference>
<comment type="caution">
    <text evidence="24">The sequence shown here is derived from an EMBL/GenBank/DDBJ whole genome shotgun (WGS) entry which is preliminary data.</text>
</comment>
<keyword evidence="7" id="KW-0677">Repeat</keyword>
<dbReference type="CDD" id="cd03448">
    <property type="entry name" value="HDE_HSD"/>
    <property type="match status" value="1"/>
</dbReference>
<accession>A0A370TTG7</accession>
<evidence type="ECO:0000256" key="14">
    <source>
        <dbReference type="ARBA" id="ARBA00023239"/>
    </source>
</evidence>
<feature type="domain" description="Ketoreductase" evidence="23">
    <location>
        <begin position="313"/>
        <end position="491"/>
    </location>
</feature>
<sequence>MSDLRFDGQVVVVTGAGGGLGKSYALFYGSRGASVVVNDLGGSFKGEGNSSRAADIVVDEIKAAGGKAVANYNSVTDGDKIIETAIQNYGRIDVLINNAGILRDISFKNMTDQDWDLIIDVHVKGSYKCARAAWPHFRKQKYGRVINTASAAGLFGSFGQTNYSAAKLAMVGFTETLAKEGAKYNIHANVIAPIAASRMTQTVMPPDILENLKPEWVVPLVAVLTHKDTEENGCIYEVGGGHIAKLRWERSSGLLLKADDSYTPGAILKKWDQVSDPKNAQYPSGTNDFLGLLEQSMKMGPSDKGETLDFKGKVALVTGGGAGIGRSYCLAFAKYGAAVVVNDLMNPDDVVNEIRQAGGKAVGVKASAEDGDACVKAAIDAFGRIDIIVNNAGILRDKAFANMDDKMWDQVMSVHLRGTYKVTKAAWPYFLKQKYGRVLNTTSTSGIYGNFGQANYAAAKCGILGFSRALAREGAKYNIYVNTIAPNAGTAMTRTILPEELVQAFKPEYIAPLVVALCSDKVPSQPTGGLYEVGSGWVGKTRWQRTGGHGFPIDVKLTPEEVLKKWEKINNFDDGRADHPEDGQDGLKSIMANMQNKKGGASKKGDAASNSNPEILANIEKAMKAESKGTEFKYDERDVALYNLGVGAKKTDLALVFEGHENFQALPTFGVIPFFSAETPYNIDDIVPNFSPMMLLHGEQYLEILSYPIPTNATLVSHAKLVDVVDKGNAAIVKSGITTVNQATGKPVFYNESTVFIRGSGGFGGNKKPQDRGASTAANPAPKRAPDCIVEEKTTEEQAVLYRLSGDYNPLHVDPAFAKMGGFKVPILHGLCFFGIAGKAVYTQFGPIKNIKVRFVGTVLPGQTLVTEMWKEGKKVIFQTFVKETGKLCISGAAAELVGEGKAKISGIKASPTLNSPPAPRFCRDERQRQRPRSRCPPKHNNTTTTLQPDLFAFLSSPLLSSHFLTQTTTSIPIEDFSTTQLNSTQLNPPHLIPPRPLLPPQTNNNQRKAPFQAPRSRSGRSITMGRKPNPLIVKYFDRGPKLNDSSNRYVHTCKACGEKFPKGRNEVLNAHITKKCHALSVDERRSAVLEISGIPDNGNNQLNMNNGGMQMSGAGPSAVLPPDSNAWGPLRTLADVTVQNTQEASPSSSKPHPHPANHLMLQEQYTLENPPLSYEQRVQNNKKSGDQKATRVNMIDPSLQSYDSLQPANSNFHSSDDLNFHLPTYQNTNTSLQAGNYTHMSHSRSATPNLSVATSIAQAATAHFGPEMLDPQLLDRDTNISVHSAGGYGDHALEETLRQYNEGGSSLMSNELFVGNHPQGPWIMEAPRDNIYHAPDAPMLQSNEHMQASKYPALAMNSAGSPLNAGSPVSAVGTPMTSEFSVEPGTNHLIKKKTRTKFPPDRRLEVQKVRKLGACLRCRVLKKPCSQGTPCTKCEKVDSARIWKTPCSRKRLATLCMMYEAGLHAIIGAEKVRKVRTQMKVQPSAIQIEASHHLDTGISAVFHAVETHVREERNVDPGLGGDLVTGVRLILDTDSDDIASKIKGYTQRMQPEFIKREQSHFMQVTLATATELLPHVSDTLLNAAIEFWVTIHMLMDHEMVWSLVEKPGLNSGTDTVISRPDQTYITIRSQLDQAVEKRATQLASSVLGMLERRLLNASAKRSFELLIVGLLIMNALERTTWFFDSWQKNLEDTWPLTEKPYVYARQAREVANMTNMLERIKHVPADPTVGQDGVIASDRDPAVQEFLEKLQLKEADIISRRDSRDTDVFDETDSRSYELRYCSRLLIPDPE</sequence>
<comment type="subunit">
    <text evidence="4">Monomer.</text>
</comment>
<dbReference type="Gene3D" id="3.10.129.10">
    <property type="entry name" value="Hotdog Thioesterase"/>
    <property type="match status" value="1"/>
</dbReference>
<feature type="region of interest" description="Disordered" evidence="22">
    <location>
        <begin position="982"/>
        <end position="1027"/>
    </location>
</feature>
<evidence type="ECO:0000256" key="7">
    <source>
        <dbReference type="ARBA" id="ARBA00022737"/>
    </source>
</evidence>
<proteinExistence type="inferred from homology"/>
<comment type="subcellular location">
    <subcellularLocation>
        <location evidence="1">Peroxisome</location>
    </subcellularLocation>
</comment>
<dbReference type="OrthoDB" id="3592703at2759"/>
<evidence type="ECO:0000313" key="24">
    <source>
        <dbReference type="EMBL" id="RDL38829.1"/>
    </source>
</evidence>
<dbReference type="SUPFAM" id="SSF54637">
    <property type="entry name" value="Thioesterase/thiol ester dehydrase-isomerase"/>
    <property type="match status" value="2"/>
</dbReference>
<comment type="similarity">
    <text evidence="3">Belongs to the short-chain dehydrogenases/reductases (SDR) family.</text>
</comment>
<dbReference type="GeneID" id="43596018"/>
<dbReference type="EC" id="4.2.1.119" evidence="6"/>
<evidence type="ECO:0000256" key="8">
    <source>
        <dbReference type="ARBA" id="ARBA00022832"/>
    </source>
</evidence>
<feature type="region of interest" description="Disordered" evidence="22">
    <location>
        <begin position="761"/>
        <end position="784"/>
    </location>
</feature>
<dbReference type="CDD" id="cd00067">
    <property type="entry name" value="GAL4"/>
    <property type="match status" value="1"/>
</dbReference>
<evidence type="ECO:0000256" key="5">
    <source>
        <dbReference type="ARBA" id="ARBA00012456"/>
    </source>
</evidence>
<evidence type="ECO:0000256" key="12">
    <source>
        <dbReference type="ARBA" id="ARBA00023140"/>
    </source>
</evidence>
<dbReference type="PANTHER" id="PTHR45024:SF2">
    <property type="entry name" value="SCP2 DOMAIN-CONTAINING PROTEIN"/>
    <property type="match status" value="1"/>
</dbReference>
<evidence type="ECO:0000259" key="23">
    <source>
        <dbReference type="SMART" id="SM00822"/>
    </source>
</evidence>
<dbReference type="PANTHER" id="PTHR45024">
    <property type="entry name" value="DEHYDROGENASES, SHORT CHAIN"/>
    <property type="match status" value="1"/>
</dbReference>
<evidence type="ECO:0000313" key="25">
    <source>
        <dbReference type="Proteomes" id="UP000254866"/>
    </source>
</evidence>
<keyword evidence="13" id="KW-0413">Isomerase</keyword>
<dbReference type="GO" id="GO:0006635">
    <property type="term" value="P:fatty acid beta-oxidation"/>
    <property type="evidence" value="ECO:0007669"/>
    <property type="project" value="UniProtKB-UniPathway"/>
</dbReference>
<dbReference type="InterPro" id="IPR002539">
    <property type="entry name" value="MaoC-like_dom"/>
</dbReference>
<dbReference type="InterPro" id="IPR002347">
    <property type="entry name" value="SDR_fam"/>
</dbReference>
<dbReference type="CDD" id="cd05353">
    <property type="entry name" value="hydroxyacyl-CoA-like_DH_SDR_c-like"/>
    <property type="match status" value="2"/>
</dbReference>
<reference evidence="24 25" key="1">
    <citation type="journal article" date="2018" name="IMA Fungus">
        <title>IMA Genome-F 9: Draft genome sequence of Annulohypoxylon stygium, Aspergillus mulundensis, Berkeleyomyces basicola (syn. Thielaviopsis basicola), Ceratocystis smalleyi, two Cercospora beticola strains, Coleophoma cylindrospora, Fusarium fracticaudum, Phialophora cf. hyalina, and Morchella septimelata.</title>
        <authorList>
            <person name="Wingfield B.D."/>
            <person name="Bills G.F."/>
            <person name="Dong Y."/>
            <person name="Huang W."/>
            <person name="Nel W.J."/>
            <person name="Swalarsk-Parry B.S."/>
            <person name="Vaghefi N."/>
            <person name="Wilken P.M."/>
            <person name="An Z."/>
            <person name="de Beer Z.W."/>
            <person name="De Vos L."/>
            <person name="Chen L."/>
            <person name="Duong T.A."/>
            <person name="Gao Y."/>
            <person name="Hammerbacher A."/>
            <person name="Kikkert J.R."/>
            <person name="Li Y."/>
            <person name="Li H."/>
            <person name="Li K."/>
            <person name="Li Q."/>
            <person name="Liu X."/>
            <person name="Ma X."/>
            <person name="Naidoo K."/>
            <person name="Pethybridge S.J."/>
            <person name="Sun J."/>
            <person name="Steenkamp E.T."/>
            <person name="van der Nest M.A."/>
            <person name="van Wyk S."/>
            <person name="Wingfield M.J."/>
            <person name="Xiong C."/>
            <person name="Yue Q."/>
            <person name="Zhang X."/>
        </authorList>
    </citation>
    <scope>NUCLEOTIDE SEQUENCE [LARGE SCALE GENOMIC DNA]</scope>
    <source>
        <strain evidence="24 25">BP 5553</strain>
    </source>
</reference>
<evidence type="ECO:0000256" key="4">
    <source>
        <dbReference type="ARBA" id="ARBA00011245"/>
    </source>
</evidence>
<dbReference type="InterPro" id="IPR057326">
    <property type="entry name" value="KR_dom"/>
</dbReference>
<evidence type="ECO:0000256" key="17">
    <source>
        <dbReference type="ARBA" id="ARBA00029334"/>
    </source>
</evidence>
<comment type="catalytic activity">
    <reaction evidence="18">
        <text>a (3R)-3-hydroxyacyl-CoA + NAD(+) = a 3-oxoacyl-CoA + NADH + H(+)</text>
        <dbReference type="Rhea" id="RHEA:32711"/>
        <dbReference type="ChEBI" id="CHEBI:15378"/>
        <dbReference type="ChEBI" id="CHEBI:57319"/>
        <dbReference type="ChEBI" id="CHEBI:57540"/>
        <dbReference type="ChEBI" id="CHEBI:57945"/>
        <dbReference type="ChEBI" id="CHEBI:90726"/>
        <dbReference type="EC" id="1.1.1.n12"/>
    </reaction>
</comment>
<keyword evidence="12" id="KW-0576">Peroxisome</keyword>
<dbReference type="InterPro" id="IPR029069">
    <property type="entry name" value="HotDog_dom_sf"/>
</dbReference>
<dbReference type="GO" id="GO:0000981">
    <property type="term" value="F:DNA-binding transcription factor activity, RNA polymerase II-specific"/>
    <property type="evidence" value="ECO:0007669"/>
    <property type="project" value="InterPro"/>
</dbReference>
<evidence type="ECO:0000256" key="19">
    <source>
        <dbReference type="ARBA" id="ARBA00055743"/>
    </source>
</evidence>
<evidence type="ECO:0000256" key="22">
    <source>
        <dbReference type="SAM" id="MobiDB-lite"/>
    </source>
</evidence>
<evidence type="ECO:0000256" key="11">
    <source>
        <dbReference type="ARBA" id="ARBA00023098"/>
    </source>
</evidence>
<comment type="function">
    <text evidence="19">Second trifunctional enzyme acting on the beta-oxidation pathway for fatty acids, possessing hydratase-dehydrogenase-epimerase activities. Converts trans-2-enoyl-CoA via D-3-hydroxyacyl-CoA to 3-ketoacyl-CoA.</text>
</comment>
<comment type="catalytic activity">
    <reaction evidence="17">
        <text>a (3R)-3-hydroxyacyl-CoA = a (2E)-enoyl-CoA + H2O</text>
        <dbReference type="Rhea" id="RHEA:26526"/>
        <dbReference type="ChEBI" id="CHEBI:15377"/>
        <dbReference type="ChEBI" id="CHEBI:57319"/>
        <dbReference type="ChEBI" id="CHEBI:58856"/>
        <dbReference type="EC" id="4.2.1.119"/>
    </reaction>
</comment>
<keyword evidence="25" id="KW-1185">Reference proteome</keyword>
<dbReference type="PRINTS" id="PR00081">
    <property type="entry name" value="GDHRDH"/>
</dbReference>
<dbReference type="GO" id="GO:0008270">
    <property type="term" value="F:zinc ion binding"/>
    <property type="evidence" value="ECO:0007669"/>
    <property type="project" value="InterPro"/>
</dbReference>
<keyword evidence="16" id="KW-0511">Multifunctional enzyme</keyword>
<dbReference type="UniPathway" id="UPA00659"/>
<dbReference type="RefSeq" id="XP_031871485.1">
    <property type="nucleotide sequence ID" value="XM_032011792.1"/>
</dbReference>
<dbReference type="SUPFAM" id="SSF51735">
    <property type="entry name" value="NAD(P)-binding Rossmann-fold domains"/>
    <property type="match status" value="2"/>
</dbReference>
<dbReference type="SMART" id="SM00822">
    <property type="entry name" value="PKS_KR"/>
    <property type="match status" value="1"/>
</dbReference>
<dbReference type="FunFam" id="3.40.50.720:FF:000185">
    <property type="entry name" value="peroxisomal multifunctional enzyme type 2"/>
    <property type="match status" value="1"/>
</dbReference>
<organism evidence="24 25">
    <name type="scientific">Venustampulla echinocandica</name>
    <dbReference type="NCBI Taxonomy" id="2656787"/>
    <lineage>
        <taxon>Eukaryota</taxon>
        <taxon>Fungi</taxon>
        <taxon>Dikarya</taxon>
        <taxon>Ascomycota</taxon>
        <taxon>Pezizomycotina</taxon>
        <taxon>Leotiomycetes</taxon>
        <taxon>Helotiales</taxon>
        <taxon>Pleuroascaceae</taxon>
        <taxon>Venustampulla</taxon>
    </lineage>
</organism>
<keyword evidence="10" id="KW-0560">Oxidoreductase</keyword>
<feature type="compositionally biased region" description="Pro residues" evidence="22">
    <location>
        <begin position="991"/>
        <end position="1000"/>
    </location>
</feature>
<evidence type="ECO:0000256" key="1">
    <source>
        <dbReference type="ARBA" id="ARBA00004275"/>
    </source>
</evidence>
<dbReference type="FunFam" id="3.40.50.720:FF:000410">
    <property type="entry name" value="Peroxisomal multifunctional beta-oxidation protein"/>
    <property type="match status" value="1"/>
</dbReference>
<dbReference type="GO" id="GO:0016491">
    <property type="term" value="F:oxidoreductase activity"/>
    <property type="evidence" value="ECO:0007669"/>
    <property type="project" value="UniProtKB-KW"/>
</dbReference>
<name>A0A370TTG7_9HELO</name>
<feature type="region of interest" description="Disordered" evidence="22">
    <location>
        <begin position="1107"/>
        <end position="1130"/>
    </location>
</feature>